<comment type="caution">
    <text evidence="1">The sequence shown here is derived from an EMBL/GenBank/DDBJ whole genome shotgun (WGS) entry which is preliminary data.</text>
</comment>
<name>A0A8H2JZY9_ACIRA</name>
<dbReference type="RefSeq" id="WP_005017169.1">
    <property type="nucleotide sequence ID" value="NZ_BKHE01000005.1"/>
</dbReference>
<sequence length="210" mass="24893">MALNIGQDFKKRWLDTPEPVRQVYEDDLKRICELLRPETSIQNWQAREQRAQLESQQRIETAYAELKAELLEQARIRKQRALEKSLAKKRADQTAYNAGLYEDEARQFHQQTEQLYILNQMLSQETLEYSSRYHKNPELPAIDYAQKYFLKVQDEQILTELESVRLRLELEADTQIEQAVSAFRARLQAAAHEEIEYILKNTKFKTSIQD</sequence>
<protein>
    <submittedName>
        <fullName evidence="1">Uncharacterized protein</fullName>
    </submittedName>
</protein>
<evidence type="ECO:0000313" key="2">
    <source>
        <dbReference type="Proteomes" id="UP000314285"/>
    </source>
</evidence>
<dbReference type="EMBL" id="VFBM01000011">
    <property type="protein sequence ID" value="TNX86448.1"/>
    <property type="molecule type" value="Genomic_DNA"/>
</dbReference>
<reference evidence="1 2" key="1">
    <citation type="submission" date="2019-06" db="EMBL/GenBank/DDBJ databases">
        <title>Genome of Acinetobacter radioresistens APH1, a phenol degrading strain.</title>
        <authorList>
            <person name="Liu Y."/>
        </authorList>
    </citation>
    <scope>NUCLEOTIDE SEQUENCE [LARGE SCALE GENOMIC DNA]</scope>
    <source>
        <strain evidence="1 2">APH1</strain>
    </source>
</reference>
<organism evidence="1 2">
    <name type="scientific">Acinetobacter radioresistens</name>
    <dbReference type="NCBI Taxonomy" id="40216"/>
    <lineage>
        <taxon>Bacteria</taxon>
        <taxon>Pseudomonadati</taxon>
        <taxon>Pseudomonadota</taxon>
        <taxon>Gammaproteobacteria</taxon>
        <taxon>Moraxellales</taxon>
        <taxon>Moraxellaceae</taxon>
        <taxon>Acinetobacter</taxon>
    </lineage>
</organism>
<proteinExistence type="predicted"/>
<gene>
    <name evidence="1" type="ORF">FHY67_12185</name>
</gene>
<accession>A0A8H2JZY9</accession>
<dbReference type="Proteomes" id="UP000314285">
    <property type="component" value="Unassembled WGS sequence"/>
</dbReference>
<evidence type="ECO:0000313" key="1">
    <source>
        <dbReference type="EMBL" id="TNX86448.1"/>
    </source>
</evidence>
<dbReference type="AlphaFoldDB" id="A0A8H2JZY9"/>